<accession>A0ABD0UHD4</accession>
<comment type="caution">
    <text evidence="2">The sequence shown here is derived from an EMBL/GenBank/DDBJ whole genome shotgun (WGS) entry which is preliminary data.</text>
</comment>
<proteinExistence type="predicted"/>
<dbReference type="AlphaFoldDB" id="A0ABD0UHD4"/>
<evidence type="ECO:0000259" key="1">
    <source>
        <dbReference type="PROSITE" id="PS50800"/>
    </source>
</evidence>
<dbReference type="EMBL" id="JANQDX010000014">
    <property type="protein sequence ID" value="KAL0912150.1"/>
    <property type="molecule type" value="Genomic_DNA"/>
</dbReference>
<sequence length="109" mass="12731">MMKKKRRKVLLLLPRSTSRHRRHRTRHDTCSLTGDFATKWHRSKEGKSDVSMKMKTEQHSDSSDVFDFHARGKLQSLTVSDLKCFLASKKMKVSGKKEELIRRVTAMLD</sequence>
<organism evidence="2 3">
    <name type="scientific">Dendrobium thyrsiflorum</name>
    <name type="common">Pinecone-like raceme dendrobium</name>
    <name type="synonym">Orchid</name>
    <dbReference type="NCBI Taxonomy" id="117978"/>
    <lineage>
        <taxon>Eukaryota</taxon>
        <taxon>Viridiplantae</taxon>
        <taxon>Streptophyta</taxon>
        <taxon>Embryophyta</taxon>
        <taxon>Tracheophyta</taxon>
        <taxon>Spermatophyta</taxon>
        <taxon>Magnoliopsida</taxon>
        <taxon>Liliopsida</taxon>
        <taxon>Asparagales</taxon>
        <taxon>Orchidaceae</taxon>
        <taxon>Epidendroideae</taxon>
        <taxon>Malaxideae</taxon>
        <taxon>Dendrobiinae</taxon>
        <taxon>Dendrobium</taxon>
    </lineage>
</organism>
<keyword evidence="3" id="KW-1185">Reference proteome</keyword>
<dbReference type="SMART" id="SM00513">
    <property type="entry name" value="SAP"/>
    <property type="match status" value="1"/>
</dbReference>
<feature type="domain" description="SAP" evidence="1">
    <location>
        <begin position="74"/>
        <end position="108"/>
    </location>
</feature>
<dbReference type="Pfam" id="PF02037">
    <property type="entry name" value="SAP"/>
    <property type="match status" value="1"/>
</dbReference>
<dbReference type="Gene3D" id="1.10.720.30">
    <property type="entry name" value="SAP domain"/>
    <property type="match status" value="1"/>
</dbReference>
<dbReference type="SUPFAM" id="SSF68906">
    <property type="entry name" value="SAP domain"/>
    <property type="match status" value="1"/>
</dbReference>
<dbReference type="Proteomes" id="UP001552299">
    <property type="component" value="Unassembled WGS sequence"/>
</dbReference>
<protein>
    <recommendedName>
        <fullName evidence="1">SAP domain-containing protein</fullName>
    </recommendedName>
</protein>
<dbReference type="InterPro" id="IPR003034">
    <property type="entry name" value="SAP_dom"/>
</dbReference>
<name>A0ABD0UHD4_DENTH</name>
<dbReference type="InterPro" id="IPR036361">
    <property type="entry name" value="SAP_dom_sf"/>
</dbReference>
<reference evidence="2 3" key="1">
    <citation type="journal article" date="2024" name="Plant Biotechnol. J.">
        <title>Dendrobium thyrsiflorum genome and its molecular insights into genes involved in important horticultural traits.</title>
        <authorList>
            <person name="Chen B."/>
            <person name="Wang J.Y."/>
            <person name="Zheng P.J."/>
            <person name="Li K.L."/>
            <person name="Liang Y.M."/>
            <person name="Chen X.F."/>
            <person name="Zhang C."/>
            <person name="Zhao X."/>
            <person name="He X."/>
            <person name="Zhang G.Q."/>
            <person name="Liu Z.J."/>
            <person name="Xu Q."/>
        </authorList>
    </citation>
    <scope>NUCLEOTIDE SEQUENCE [LARGE SCALE GENOMIC DNA]</scope>
    <source>
        <strain evidence="2">GZMU011</strain>
    </source>
</reference>
<evidence type="ECO:0000313" key="3">
    <source>
        <dbReference type="Proteomes" id="UP001552299"/>
    </source>
</evidence>
<gene>
    <name evidence="2" type="ORF">M5K25_018103</name>
</gene>
<dbReference type="PROSITE" id="PS50800">
    <property type="entry name" value="SAP"/>
    <property type="match status" value="1"/>
</dbReference>
<evidence type="ECO:0000313" key="2">
    <source>
        <dbReference type="EMBL" id="KAL0912150.1"/>
    </source>
</evidence>